<feature type="region of interest" description="Disordered" evidence="1">
    <location>
        <begin position="13"/>
        <end position="52"/>
    </location>
</feature>
<accession>A0A7W9L3R4</accession>
<dbReference type="AlphaFoldDB" id="A0A7W9L3R4"/>
<gene>
    <name evidence="2" type="ORF">GGQ63_003899</name>
</gene>
<sequence length="67" mass="6806">MTTAEVNVSLSLCGERAGEGGGSEVSLGSSSRHLHPPMPNAPLSEPPRPADAARLVPTVSVALREAS</sequence>
<reference evidence="2 3" key="1">
    <citation type="submission" date="2020-08" db="EMBL/GenBank/DDBJ databases">
        <title>Genomic Encyclopedia of Type Strains, Phase IV (KMG-IV): sequencing the most valuable type-strain genomes for metagenomic binning, comparative biology and taxonomic classification.</title>
        <authorList>
            <person name="Goeker M."/>
        </authorList>
    </citation>
    <scope>NUCLEOTIDE SEQUENCE [LARGE SCALE GENOMIC DNA]</scope>
    <source>
        <strain evidence="2 3">DSM 16268</strain>
    </source>
</reference>
<proteinExistence type="predicted"/>
<organism evidence="2 3">
    <name type="scientific">Prosthecomicrobium pneumaticum</name>
    <dbReference type="NCBI Taxonomy" id="81895"/>
    <lineage>
        <taxon>Bacteria</taxon>
        <taxon>Pseudomonadati</taxon>
        <taxon>Pseudomonadota</taxon>
        <taxon>Alphaproteobacteria</taxon>
        <taxon>Hyphomicrobiales</taxon>
        <taxon>Kaistiaceae</taxon>
        <taxon>Prosthecomicrobium</taxon>
    </lineage>
</organism>
<evidence type="ECO:0000256" key="1">
    <source>
        <dbReference type="SAM" id="MobiDB-lite"/>
    </source>
</evidence>
<keyword evidence="3" id="KW-1185">Reference proteome</keyword>
<comment type="caution">
    <text evidence="2">The sequence shown here is derived from an EMBL/GenBank/DDBJ whole genome shotgun (WGS) entry which is preliminary data.</text>
</comment>
<feature type="compositionally biased region" description="Pro residues" evidence="1">
    <location>
        <begin position="36"/>
        <end position="49"/>
    </location>
</feature>
<protein>
    <submittedName>
        <fullName evidence="2">Uncharacterized protein</fullName>
    </submittedName>
</protein>
<dbReference type="EMBL" id="JACHOO010000010">
    <property type="protein sequence ID" value="MBB5754807.1"/>
    <property type="molecule type" value="Genomic_DNA"/>
</dbReference>
<dbReference type="Proteomes" id="UP000523821">
    <property type="component" value="Unassembled WGS sequence"/>
</dbReference>
<name>A0A7W9L3R4_9HYPH</name>
<evidence type="ECO:0000313" key="3">
    <source>
        <dbReference type="Proteomes" id="UP000523821"/>
    </source>
</evidence>
<evidence type="ECO:0000313" key="2">
    <source>
        <dbReference type="EMBL" id="MBB5754807.1"/>
    </source>
</evidence>